<dbReference type="RefSeq" id="WP_243846554.1">
    <property type="nucleotide sequence ID" value="NZ_JAASQL010000004.1"/>
</dbReference>
<comment type="caution">
    <text evidence="2">The sequence shown here is derived from an EMBL/GenBank/DDBJ whole genome shotgun (WGS) entry which is preliminary data.</text>
</comment>
<evidence type="ECO:0000313" key="3">
    <source>
        <dbReference type="Proteomes" id="UP000745859"/>
    </source>
</evidence>
<keyword evidence="1" id="KW-0472">Membrane</keyword>
<dbReference type="Gene3D" id="3.30.70.790">
    <property type="entry name" value="UreE, C-terminal domain"/>
    <property type="match status" value="1"/>
</dbReference>
<feature type="transmembrane region" description="Helical" evidence="1">
    <location>
        <begin position="110"/>
        <end position="129"/>
    </location>
</feature>
<name>A0ABX0UG70_9FLAO</name>
<gene>
    <name evidence="2" type="ORF">FHR24_002664</name>
</gene>
<dbReference type="EMBL" id="JAASQL010000004">
    <property type="protein sequence ID" value="NIJ46186.1"/>
    <property type="molecule type" value="Genomic_DNA"/>
</dbReference>
<evidence type="ECO:0008006" key="4">
    <source>
        <dbReference type="Google" id="ProtNLM"/>
    </source>
</evidence>
<evidence type="ECO:0000313" key="2">
    <source>
        <dbReference type="EMBL" id="NIJ46186.1"/>
    </source>
</evidence>
<accession>A0ABX0UG70</accession>
<reference evidence="2 3" key="1">
    <citation type="submission" date="2020-03" db="EMBL/GenBank/DDBJ databases">
        <title>Genomic Encyclopedia of Type Strains, Phase IV (KMG-IV): sequencing the most valuable type-strain genomes for metagenomic binning, comparative biology and taxonomic classification.</title>
        <authorList>
            <person name="Goeker M."/>
        </authorList>
    </citation>
    <scope>NUCLEOTIDE SEQUENCE [LARGE SCALE GENOMIC DNA]</scope>
    <source>
        <strain evidence="2 3">DSM 101599</strain>
    </source>
</reference>
<keyword evidence="1" id="KW-1133">Transmembrane helix</keyword>
<keyword evidence="3" id="KW-1185">Reference proteome</keyword>
<protein>
    <recommendedName>
        <fullName evidence="4">Signal transducing protein</fullName>
    </recommendedName>
</protein>
<keyword evidence="1" id="KW-0812">Transmembrane</keyword>
<organism evidence="2 3">
    <name type="scientific">Wenyingzhuangia heitensis</name>
    <dbReference type="NCBI Taxonomy" id="1487859"/>
    <lineage>
        <taxon>Bacteria</taxon>
        <taxon>Pseudomonadati</taxon>
        <taxon>Bacteroidota</taxon>
        <taxon>Flavobacteriia</taxon>
        <taxon>Flavobacteriales</taxon>
        <taxon>Flavobacteriaceae</taxon>
        <taxon>Wenyingzhuangia</taxon>
    </lineage>
</organism>
<dbReference type="Proteomes" id="UP000745859">
    <property type="component" value="Unassembled WGS sequence"/>
</dbReference>
<sequence>MKKHKKTKKIKLITVKIFENYFEAHILKSRLESENIRSYIQDENMITINPLYNITLGGIKLKIESGDYEKTQTILKEIYDSPVTDENDEILICPKCNSDKIYSDFKSTKSAKGIISILISFLLLIYPIYYKTMRKCKECDFEFKI</sequence>
<dbReference type="SUPFAM" id="SSF54913">
    <property type="entry name" value="GlnB-like"/>
    <property type="match status" value="1"/>
</dbReference>
<dbReference type="InterPro" id="IPR011322">
    <property type="entry name" value="N-reg_PII-like_a/b"/>
</dbReference>
<evidence type="ECO:0000256" key="1">
    <source>
        <dbReference type="SAM" id="Phobius"/>
    </source>
</evidence>
<proteinExistence type="predicted"/>